<reference evidence="2" key="1">
    <citation type="submission" date="2021-12" db="EMBL/GenBank/DDBJ databases">
        <authorList>
            <person name="King R."/>
        </authorList>
    </citation>
    <scope>NUCLEOTIDE SEQUENCE</scope>
</reference>
<accession>A0A9P0ARX0</accession>
<dbReference type="Pfam" id="PF02958">
    <property type="entry name" value="EcKL"/>
    <property type="match status" value="2"/>
</dbReference>
<keyword evidence="3" id="KW-1185">Reference proteome</keyword>
<dbReference type="SUPFAM" id="SSF56112">
    <property type="entry name" value="Protein kinase-like (PK-like)"/>
    <property type="match status" value="2"/>
</dbReference>
<dbReference type="InterPro" id="IPR004119">
    <property type="entry name" value="EcKL"/>
</dbReference>
<sequence>MASAVTVDFIARKIAENENISNYEVILQDPNKKGEGYMGELKFFSLVDSGTKKVILDLAWKESLKNPLVREVHPIRDLYLNEIFFYKTLGPELLKVQKKNKIEKPIVNIPKYYLSCDGDMKEYLVLGNMKSEGYSMFDKNNIMTPDQYKFVFRQYGKLHGLSFAFKKQNPDLFKKLTEQILPGFDSEYRGFGESIHFACKSIYDFFSEADGGVLKAFEKYRDSGEAIFKKSLKYKGNNGIVTHGDSWSNNFLFTYDENGNFSKMAFIDFQCIRVASPVHDLAYCFYTGASKEVLDKLDEILKVYHESLSEVLGQCGENVEKVYPFSVLKEEWKLYSKMVLFVVGSMASAVTVDFIARKIAEKENISNYEVILQDPNKKGEGYMGELKFFSLVDSGTKKVILDLAWKESLKNPLVREVYPIRDLYLNEIFFYKTLGPELLNVQKKNKIEKPIVNIPKYYLSCDEDMKEYLVLGNMKSEGYSMFDKINIMTPNQYKFVFRQYGKLHGLSFAFKKQNPDLFKKLTEQIMLGFDSEYKGFGESIHLTCKSIYDFFSEADGGVLKAFEKYRDSGEEIFKKSLKYNGNNGILTHGDSWSNNFLFTYDENSNFSKMAFIDFQCIRVASPVHDLAYCFYTGASKEVLDKLEEILKVYHESLSEVLSQCGENVEEVYPFSVLKEEWKLYSKMGMIFSFIVWKAKTNTPEEMIDVNDLLNDKKYLDVPNKTTYKNSIRNIVIHMHQIGAL</sequence>
<evidence type="ECO:0000259" key="1">
    <source>
        <dbReference type="SMART" id="SM00587"/>
    </source>
</evidence>
<gene>
    <name evidence="2" type="ORF">MELIAE_LOCUS396</name>
</gene>
<dbReference type="AlphaFoldDB" id="A0A9P0ARX0"/>
<dbReference type="PANTHER" id="PTHR11012">
    <property type="entry name" value="PROTEIN KINASE-LIKE DOMAIN-CONTAINING"/>
    <property type="match status" value="1"/>
</dbReference>
<dbReference type="EMBL" id="OV121132">
    <property type="protein sequence ID" value="CAH0546169.1"/>
    <property type="molecule type" value="Genomic_DNA"/>
</dbReference>
<dbReference type="InterPro" id="IPR011009">
    <property type="entry name" value="Kinase-like_dom_sf"/>
</dbReference>
<feature type="domain" description="CHK kinase-like" evidence="1">
    <location>
        <begin position="469"/>
        <end position="659"/>
    </location>
</feature>
<evidence type="ECO:0000313" key="3">
    <source>
        <dbReference type="Proteomes" id="UP001154078"/>
    </source>
</evidence>
<protein>
    <recommendedName>
        <fullName evidence="1">CHK kinase-like domain-containing protein</fullName>
    </recommendedName>
</protein>
<dbReference type="PANTHER" id="PTHR11012:SF30">
    <property type="entry name" value="PROTEIN KINASE-LIKE DOMAIN-CONTAINING"/>
    <property type="match status" value="1"/>
</dbReference>
<dbReference type="SMART" id="SM00587">
    <property type="entry name" value="CHK"/>
    <property type="match status" value="2"/>
</dbReference>
<dbReference type="Gene3D" id="3.90.1200.10">
    <property type="match status" value="2"/>
</dbReference>
<evidence type="ECO:0000313" key="2">
    <source>
        <dbReference type="EMBL" id="CAH0546169.1"/>
    </source>
</evidence>
<dbReference type="InterPro" id="IPR015897">
    <property type="entry name" value="CHK_kinase-like"/>
</dbReference>
<proteinExistence type="predicted"/>
<name>A0A9P0ARX0_BRAAE</name>
<dbReference type="OrthoDB" id="190089at2759"/>
<dbReference type="Proteomes" id="UP001154078">
    <property type="component" value="Chromosome 1"/>
</dbReference>
<organism evidence="2 3">
    <name type="scientific">Brassicogethes aeneus</name>
    <name type="common">Rape pollen beetle</name>
    <name type="synonym">Meligethes aeneus</name>
    <dbReference type="NCBI Taxonomy" id="1431903"/>
    <lineage>
        <taxon>Eukaryota</taxon>
        <taxon>Metazoa</taxon>
        <taxon>Ecdysozoa</taxon>
        <taxon>Arthropoda</taxon>
        <taxon>Hexapoda</taxon>
        <taxon>Insecta</taxon>
        <taxon>Pterygota</taxon>
        <taxon>Neoptera</taxon>
        <taxon>Endopterygota</taxon>
        <taxon>Coleoptera</taxon>
        <taxon>Polyphaga</taxon>
        <taxon>Cucujiformia</taxon>
        <taxon>Nitidulidae</taxon>
        <taxon>Meligethinae</taxon>
        <taxon>Brassicogethes</taxon>
    </lineage>
</organism>
<feature type="domain" description="CHK kinase-like" evidence="1">
    <location>
        <begin position="124"/>
        <end position="314"/>
    </location>
</feature>